<protein>
    <submittedName>
        <fullName evidence="1">Uncharacterized protein</fullName>
    </submittedName>
</protein>
<reference evidence="1 2" key="1">
    <citation type="submission" date="2017-09" db="EMBL/GenBank/DDBJ databases">
        <title>Depth-based differentiation of microbial function through sediment-hosted aquifers and enrichment of novel symbionts in the deep terrestrial subsurface.</title>
        <authorList>
            <person name="Probst A.J."/>
            <person name="Ladd B."/>
            <person name="Jarett J.K."/>
            <person name="Geller-Mcgrath D.E."/>
            <person name="Sieber C.M."/>
            <person name="Emerson J.B."/>
            <person name="Anantharaman K."/>
            <person name="Thomas B.C."/>
            <person name="Malmstrom R."/>
            <person name="Stieglmeier M."/>
            <person name="Klingl A."/>
            <person name="Woyke T."/>
            <person name="Ryan C.M."/>
            <person name="Banfield J.F."/>
        </authorList>
    </citation>
    <scope>NUCLEOTIDE SEQUENCE [LARGE SCALE GENOMIC DNA]</scope>
    <source>
        <strain evidence="1">CG22_combo_CG10-13_8_21_14_all_39_12</strain>
    </source>
</reference>
<comment type="caution">
    <text evidence="1">The sequence shown here is derived from an EMBL/GenBank/DDBJ whole genome shotgun (WGS) entry which is preliminary data.</text>
</comment>
<sequence>MQFLYGLYPHLGIWVDSKKPCDSISGIEDIVLYALAHEHAVENRFWRIRIGSSLTYPRDMVLDLRNSQKPSFSLYQARTDVILGRFLRRCVPSLVDISRWGSEISQPCWVGASVWFVGDSVAQVYDMLRMHDPNRKWKNRQVIRGDQVISYFDHAQ</sequence>
<accession>A0A2H0BG65</accession>
<organism evidence="1 2">
    <name type="scientific">candidate division WWE3 bacterium CG22_combo_CG10-13_8_21_14_all_39_12</name>
    <dbReference type="NCBI Taxonomy" id="1975094"/>
    <lineage>
        <taxon>Bacteria</taxon>
        <taxon>Katanobacteria</taxon>
    </lineage>
</organism>
<evidence type="ECO:0000313" key="2">
    <source>
        <dbReference type="Proteomes" id="UP000228495"/>
    </source>
</evidence>
<dbReference type="Proteomes" id="UP000228495">
    <property type="component" value="Unassembled WGS sequence"/>
</dbReference>
<evidence type="ECO:0000313" key="1">
    <source>
        <dbReference type="EMBL" id="PIP56666.1"/>
    </source>
</evidence>
<proteinExistence type="predicted"/>
<dbReference type="AlphaFoldDB" id="A0A2H0BG65"/>
<gene>
    <name evidence="1" type="ORF">COX05_01925</name>
</gene>
<name>A0A2H0BG65_UNCKA</name>
<dbReference type="EMBL" id="PCSU01000028">
    <property type="protein sequence ID" value="PIP56666.1"/>
    <property type="molecule type" value="Genomic_DNA"/>
</dbReference>